<organism evidence="1 2">
    <name type="scientific">Rubinisphaera brasiliensis (strain ATCC 49424 / DSM 5305 / JCM 21570 / IAM 15109 / NBRC 103401 / IFAM 1448)</name>
    <name type="common">Planctomyces brasiliensis</name>
    <dbReference type="NCBI Taxonomy" id="756272"/>
    <lineage>
        <taxon>Bacteria</taxon>
        <taxon>Pseudomonadati</taxon>
        <taxon>Planctomycetota</taxon>
        <taxon>Planctomycetia</taxon>
        <taxon>Planctomycetales</taxon>
        <taxon>Planctomycetaceae</taxon>
        <taxon>Rubinisphaera</taxon>
    </lineage>
</organism>
<accession>F0SGY3</accession>
<name>F0SGY3_RUBBR</name>
<dbReference type="PANTHER" id="PTHR35866:SF1">
    <property type="entry name" value="YKGJ FAMILY CYSTEINE CLUSTER PROTEIN"/>
    <property type="match status" value="1"/>
</dbReference>
<dbReference type="InterPro" id="IPR005358">
    <property type="entry name" value="Puta_zinc/iron-chelating_dom"/>
</dbReference>
<dbReference type="Proteomes" id="UP000006860">
    <property type="component" value="Chromosome"/>
</dbReference>
<protein>
    <recommendedName>
        <fullName evidence="3">Flagellin N-methylase</fullName>
    </recommendedName>
</protein>
<keyword evidence="2" id="KW-1185">Reference proteome</keyword>
<sequence>METEPNQPDPVNQNDSPASPPWYADGLKFHCSGCGNCCTGSAGAVWVTDEDIQAIADYLDKPVGEIRLFHTRPLRGKTSLTEFANGDCTFFDNRTRGCQIYPVRPVQCSTWPFWNTNVSTEEAWKKTCQECPGAGTGDLISLEEIEDRCQRSGL</sequence>
<dbReference type="PANTHER" id="PTHR35866">
    <property type="entry name" value="PUTATIVE-RELATED"/>
    <property type="match status" value="1"/>
</dbReference>
<evidence type="ECO:0000313" key="2">
    <source>
        <dbReference type="Proteomes" id="UP000006860"/>
    </source>
</evidence>
<dbReference type="eggNOG" id="COG0727">
    <property type="taxonomic scope" value="Bacteria"/>
</dbReference>
<dbReference type="Pfam" id="PF03692">
    <property type="entry name" value="CxxCxxCC"/>
    <property type="match status" value="1"/>
</dbReference>
<dbReference type="KEGG" id="pbs:Plabr_1858"/>
<dbReference type="EMBL" id="CP002546">
    <property type="protein sequence ID" value="ADY59468.1"/>
    <property type="molecule type" value="Genomic_DNA"/>
</dbReference>
<gene>
    <name evidence="1" type="ordered locus">Plabr_1858</name>
</gene>
<evidence type="ECO:0008006" key="3">
    <source>
        <dbReference type="Google" id="ProtNLM"/>
    </source>
</evidence>
<dbReference type="HOGENOM" id="CLU_125010_1_0_0"/>
<dbReference type="OrthoDB" id="9810361at2"/>
<dbReference type="AlphaFoldDB" id="F0SGY3"/>
<evidence type="ECO:0000313" key="1">
    <source>
        <dbReference type="EMBL" id="ADY59468.1"/>
    </source>
</evidence>
<proteinExistence type="predicted"/>
<reference evidence="2" key="1">
    <citation type="submission" date="2011-02" db="EMBL/GenBank/DDBJ databases">
        <title>The complete genome of Planctomyces brasiliensis DSM 5305.</title>
        <authorList>
            <person name="Lucas S."/>
            <person name="Copeland A."/>
            <person name="Lapidus A."/>
            <person name="Bruce D."/>
            <person name="Goodwin L."/>
            <person name="Pitluck S."/>
            <person name="Kyrpides N."/>
            <person name="Mavromatis K."/>
            <person name="Pagani I."/>
            <person name="Ivanova N."/>
            <person name="Ovchinnikova G."/>
            <person name="Lu M."/>
            <person name="Detter J.C."/>
            <person name="Han C."/>
            <person name="Land M."/>
            <person name="Hauser L."/>
            <person name="Markowitz V."/>
            <person name="Cheng J.-F."/>
            <person name="Hugenholtz P."/>
            <person name="Woyke T."/>
            <person name="Wu D."/>
            <person name="Tindall B."/>
            <person name="Pomrenke H.G."/>
            <person name="Brambilla E."/>
            <person name="Klenk H.-P."/>
            <person name="Eisen J.A."/>
        </authorList>
    </citation>
    <scope>NUCLEOTIDE SEQUENCE [LARGE SCALE GENOMIC DNA]</scope>
    <source>
        <strain evidence="2">ATCC 49424 / DSM 5305 / JCM 21570 / NBRC 103401 / IFAM 1448</strain>
    </source>
</reference>
<dbReference type="STRING" id="756272.Plabr_1858"/>